<keyword evidence="4 6" id="KW-1133">Transmembrane helix</keyword>
<dbReference type="OrthoDB" id="3249502at2"/>
<feature type="transmembrane region" description="Helical" evidence="6">
    <location>
        <begin position="185"/>
        <end position="205"/>
    </location>
</feature>
<dbReference type="Pfam" id="PF01943">
    <property type="entry name" value="Polysacc_synt"/>
    <property type="match status" value="1"/>
</dbReference>
<keyword evidence="8" id="KW-1185">Reference proteome</keyword>
<evidence type="ECO:0000256" key="5">
    <source>
        <dbReference type="ARBA" id="ARBA00023136"/>
    </source>
</evidence>
<dbReference type="EMBL" id="CWGJ01000019">
    <property type="protein sequence ID" value="CRX38762.1"/>
    <property type="molecule type" value="Genomic_DNA"/>
</dbReference>
<evidence type="ECO:0000256" key="6">
    <source>
        <dbReference type="SAM" id="Phobius"/>
    </source>
</evidence>
<evidence type="ECO:0000313" key="8">
    <source>
        <dbReference type="Proteomes" id="UP000220251"/>
    </source>
</evidence>
<feature type="transmembrane region" description="Helical" evidence="6">
    <location>
        <begin position="332"/>
        <end position="350"/>
    </location>
</feature>
<comment type="subcellular location">
    <subcellularLocation>
        <location evidence="1">Cell membrane</location>
        <topology evidence="1">Multi-pass membrane protein</topology>
    </subcellularLocation>
</comment>
<feature type="transmembrane region" description="Helical" evidence="6">
    <location>
        <begin position="152"/>
        <end position="173"/>
    </location>
</feature>
<dbReference type="InterPro" id="IPR002797">
    <property type="entry name" value="Polysacc_synth"/>
</dbReference>
<keyword evidence="2" id="KW-1003">Cell membrane</keyword>
<feature type="transmembrane region" description="Helical" evidence="6">
    <location>
        <begin position="362"/>
        <end position="382"/>
    </location>
</feature>
<feature type="transmembrane region" description="Helical" evidence="6">
    <location>
        <begin position="300"/>
        <end position="320"/>
    </location>
</feature>
<evidence type="ECO:0000256" key="4">
    <source>
        <dbReference type="ARBA" id="ARBA00022989"/>
    </source>
</evidence>
<sequence>MTPSPSKGLLKDTVLYSMGQILPRMIAFLLLPILSRYLTAEDYGALGMLAILSLVATSIATLGLNWSLAKGYFSTNDRSVRDGLIWSSFLTIMAYNAALFLAVYLGRETLSYLLLGKPEYGLLVVVAFLSVSLSGLLIPFTSYLKFEQKAGTVVLLAVFEVLSSSFLTLYFVIGKGLGPLGPLLGQLFAQALLLPLFLAIALARVQLTLSFGTEFRASLAAGLPFMMSFVGSFLLQSGTRLSLVETRGFEEGGIFFVSQNCSKILELLVMGMMTAWFPAIARIIQNDQETVQAVRKMTRAYLTIISIPVAAACFFAKPLMTVLVPSPLSEGWRAIGLLTLAQAVYGFYAIHQPLFVLKKKSVWQVSLEAIFGVVALFMAYPLSYFLGFVGAAAAQFLACLFLSSGAVVFLRRRLHLQYETGRLFKVLTALCFVFVLSLFQPDYLPYQFFNAFIGVILYLIYLWHRILETDEKEQVKNMMARFVTREA</sequence>
<reference evidence="8" key="1">
    <citation type="submission" date="2015-06" db="EMBL/GenBank/DDBJ databases">
        <authorList>
            <person name="Bertelli C."/>
        </authorList>
    </citation>
    <scope>NUCLEOTIDE SEQUENCE [LARGE SCALE GENOMIC DNA]</scope>
    <source>
        <strain evidence="8">CRIB-30</strain>
    </source>
</reference>
<feature type="transmembrane region" description="Helical" evidence="6">
    <location>
        <begin position="120"/>
        <end position="140"/>
    </location>
</feature>
<feature type="transmembrane region" description="Helical" evidence="6">
    <location>
        <begin position="21"/>
        <end position="39"/>
    </location>
</feature>
<dbReference type="InterPro" id="IPR050833">
    <property type="entry name" value="Poly_Biosynth_Transport"/>
</dbReference>
<dbReference type="GO" id="GO:0005886">
    <property type="term" value="C:plasma membrane"/>
    <property type="evidence" value="ECO:0007669"/>
    <property type="project" value="UniProtKB-SubCell"/>
</dbReference>
<evidence type="ECO:0000256" key="2">
    <source>
        <dbReference type="ARBA" id="ARBA00022475"/>
    </source>
</evidence>
<evidence type="ECO:0000313" key="7">
    <source>
        <dbReference type="EMBL" id="CRX38762.1"/>
    </source>
</evidence>
<organism evidence="7 8">
    <name type="scientific">Estrella lausannensis</name>
    <dbReference type="NCBI Taxonomy" id="483423"/>
    <lineage>
        <taxon>Bacteria</taxon>
        <taxon>Pseudomonadati</taxon>
        <taxon>Chlamydiota</taxon>
        <taxon>Chlamydiia</taxon>
        <taxon>Parachlamydiales</taxon>
        <taxon>Candidatus Criblamydiaceae</taxon>
        <taxon>Estrella</taxon>
    </lineage>
</organism>
<feature type="transmembrane region" description="Helical" evidence="6">
    <location>
        <begin position="264"/>
        <end position="284"/>
    </location>
</feature>
<keyword evidence="5 6" id="KW-0472">Membrane</keyword>
<evidence type="ECO:0000256" key="1">
    <source>
        <dbReference type="ARBA" id="ARBA00004651"/>
    </source>
</evidence>
<feature type="transmembrane region" description="Helical" evidence="6">
    <location>
        <begin position="217"/>
        <end position="235"/>
    </location>
</feature>
<proteinExistence type="predicted"/>
<feature type="transmembrane region" description="Helical" evidence="6">
    <location>
        <begin position="422"/>
        <end position="440"/>
    </location>
</feature>
<feature type="transmembrane region" description="Helical" evidence="6">
    <location>
        <begin position="388"/>
        <end position="410"/>
    </location>
</feature>
<dbReference type="PANTHER" id="PTHR30250">
    <property type="entry name" value="PST FAMILY PREDICTED COLANIC ACID TRANSPORTER"/>
    <property type="match status" value="1"/>
</dbReference>
<accession>A0A0H5DQG1</accession>
<dbReference type="AlphaFoldDB" id="A0A0H5DQG1"/>
<gene>
    <name evidence="7" type="ORF">ELAC_1426</name>
</gene>
<feature type="transmembrane region" description="Helical" evidence="6">
    <location>
        <begin position="45"/>
        <end position="64"/>
    </location>
</feature>
<feature type="transmembrane region" description="Helical" evidence="6">
    <location>
        <begin position="446"/>
        <end position="463"/>
    </location>
</feature>
<evidence type="ECO:0000256" key="3">
    <source>
        <dbReference type="ARBA" id="ARBA00022692"/>
    </source>
</evidence>
<dbReference type="RefSeq" id="WP_098038626.1">
    <property type="nucleotide sequence ID" value="NZ_CWGJ01000019.1"/>
</dbReference>
<dbReference type="PANTHER" id="PTHR30250:SF11">
    <property type="entry name" value="O-ANTIGEN TRANSPORTER-RELATED"/>
    <property type="match status" value="1"/>
</dbReference>
<dbReference type="Proteomes" id="UP000220251">
    <property type="component" value="Unassembled WGS sequence"/>
</dbReference>
<protein>
    <submittedName>
        <fullName evidence="7">Putative polysaccharide biosynthesis protein</fullName>
    </submittedName>
</protein>
<feature type="transmembrane region" description="Helical" evidence="6">
    <location>
        <begin position="84"/>
        <end position="105"/>
    </location>
</feature>
<name>A0A0H5DQG1_9BACT</name>
<keyword evidence="3 6" id="KW-0812">Transmembrane</keyword>